<keyword evidence="1" id="KW-0378">Hydrolase</keyword>
<keyword evidence="2" id="KW-1185">Reference proteome</keyword>
<dbReference type="SUPFAM" id="SSF53474">
    <property type="entry name" value="alpha/beta-Hydrolases"/>
    <property type="match status" value="1"/>
</dbReference>
<comment type="caution">
    <text evidence="1">The sequence shown here is derived from an EMBL/GenBank/DDBJ whole genome shotgun (WGS) entry which is preliminary data.</text>
</comment>
<organism evidence="1 2">
    <name type="scientific">Psychrosphaera aquimarina</name>
    <dbReference type="NCBI Taxonomy" id="2044854"/>
    <lineage>
        <taxon>Bacteria</taxon>
        <taxon>Pseudomonadati</taxon>
        <taxon>Pseudomonadota</taxon>
        <taxon>Gammaproteobacteria</taxon>
        <taxon>Alteromonadales</taxon>
        <taxon>Pseudoalteromonadaceae</taxon>
        <taxon>Psychrosphaera</taxon>
    </lineage>
</organism>
<evidence type="ECO:0000313" key="2">
    <source>
        <dbReference type="Proteomes" id="UP001257914"/>
    </source>
</evidence>
<dbReference type="InterPro" id="IPR010297">
    <property type="entry name" value="DUF900_hydrolase"/>
</dbReference>
<dbReference type="GO" id="GO:0016787">
    <property type="term" value="F:hydrolase activity"/>
    <property type="evidence" value="ECO:0007669"/>
    <property type="project" value="UniProtKB-KW"/>
</dbReference>
<reference evidence="1 2" key="1">
    <citation type="submission" date="2023-10" db="EMBL/GenBank/DDBJ databases">
        <title>Psychrosphaera aquimaarina strain SW33 isolated from seawater.</title>
        <authorList>
            <person name="Bayburt H."/>
            <person name="Kim J.M."/>
            <person name="Choi B.J."/>
            <person name="Jeon C.O."/>
        </authorList>
    </citation>
    <scope>NUCLEOTIDE SEQUENCE [LARGE SCALE GENOMIC DNA]</scope>
    <source>
        <strain evidence="1 2">KCTC 52743</strain>
    </source>
</reference>
<dbReference type="Proteomes" id="UP001257914">
    <property type="component" value="Unassembled WGS sequence"/>
</dbReference>
<dbReference type="EMBL" id="JAWCUA010000005">
    <property type="protein sequence ID" value="MDU0112651.1"/>
    <property type="molecule type" value="Genomic_DNA"/>
</dbReference>
<dbReference type="RefSeq" id="WP_315946365.1">
    <property type="nucleotide sequence ID" value="NZ_JAWCUA010000005.1"/>
</dbReference>
<accession>A0ABU3QYY8</accession>
<name>A0ABU3QYY8_9GAMM</name>
<dbReference type="PANTHER" id="PTHR36513">
    <property type="entry name" value="ABC TRANSMEMBRANE TYPE-1 DOMAIN-CONTAINING PROTEIN"/>
    <property type="match status" value="1"/>
</dbReference>
<protein>
    <submittedName>
        <fullName evidence="1">Alpha/beta fold hydrolase</fullName>
    </submittedName>
</protein>
<dbReference type="Gene3D" id="3.40.50.1820">
    <property type="entry name" value="alpha/beta hydrolase"/>
    <property type="match status" value="1"/>
</dbReference>
<dbReference type="InterPro" id="IPR029058">
    <property type="entry name" value="AB_hydrolase_fold"/>
</dbReference>
<sequence length="308" mass="34503">MTLFFSRRTYNASKTKFTNNPAQLTRYVKITDGPDADGTGSGGIISQKDWLDRVHAEAETNEVTIFVHGFNNDQLDMLRRFDKIKNGLRAQGYRGAVVAFDWPSEGNVLAYDNDKRNAKATAQCLVEDGIIPLTTRSNATKINLIAHSMGAYLTLRALSDFGDAASPGSGVWKLNQIMFVSGDADARWFARGAWGSLLLAHRSNRFTNYFSQLDQVLNLPAVIGNGLQKRVGRSGMPQVIDKNHVDVYSHEQYLQDVILQDRTTAFSHQWWFDNDKFYKDAALTIAGEDAQQMPTRRRMNTTDLAPLS</sequence>
<proteinExistence type="predicted"/>
<dbReference type="Pfam" id="PF05990">
    <property type="entry name" value="DUF900"/>
    <property type="match status" value="1"/>
</dbReference>
<gene>
    <name evidence="1" type="ORF">RT723_06465</name>
</gene>
<evidence type="ECO:0000313" key="1">
    <source>
        <dbReference type="EMBL" id="MDU0112651.1"/>
    </source>
</evidence>
<dbReference type="PANTHER" id="PTHR36513:SF1">
    <property type="entry name" value="TRANSMEMBRANE PROTEIN"/>
    <property type="match status" value="1"/>
</dbReference>